<accession>A0ACB8XY95</accession>
<organism evidence="1 2">
    <name type="scientific">Smallanthus sonchifolius</name>
    <dbReference type="NCBI Taxonomy" id="185202"/>
    <lineage>
        <taxon>Eukaryota</taxon>
        <taxon>Viridiplantae</taxon>
        <taxon>Streptophyta</taxon>
        <taxon>Embryophyta</taxon>
        <taxon>Tracheophyta</taxon>
        <taxon>Spermatophyta</taxon>
        <taxon>Magnoliopsida</taxon>
        <taxon>eudicotyledons</taxon>
        <taxon>Gunneridae</taxon>
        <taxon>Pentapetalae</taxon>
        <taxon>asterids</taxon>
        <taxon>campanulids</taxon>
        <taxon>Asterales</taxon>
        <taxon>Asteraceae</taxon>
        <taxon>Asteroideae</taxon>
        <taxon>Heliantheae alliance</taxon>
        <taxon>Millerieae</taxon>
        <taxon>Smallanthus</taxon>
    </lineage>
</organism>
<evidence type="ECO:0000313" key="1">
    <source>
        <dbReference type="EMBL" id="KAI3676433.1"/>
    </source>
</evidence>
<reference evidence="2" key="1">
    <citation type="journal article" date="2022" name="Mol. Ecol. Resour.">
        <title>The genomes of chicory, endive, great burdock and yacon provide insights into Asteraceae palaeo-polyploidization history and plant inulin production.</title>
        <authorList>
            <person name="Fan W."/>
            <person name="Wang S."/>
            <person name="Wang H."/>
            <person name="Wang A."/>
            <person name="Jiang F."/>
            <person name="Liu H."/>
            <person name="Zhao H."/>
            <person name="Xu D."/>
            <person name="Zhang Y."/>
        </authorList>
    </citation>
    <scope>NUCLEOTIDE SEQUENCE [LARGE SCALE GENOMIC DNA]</scope>
    <source>
        <strain evidence="2">cv. Yunnan</strain>
    </source>
</reference>
<proteinExistence type="predicted"/>
<dbReference type="Proteomes" id="UP001056120">
    <property type="component" value="Linkage Group LG29"/>
</dbReference>
<evidence type="ECO:0000313" key="2">
    <source>
        <dbReference type="Proteomes" id="UP001056120"/>
    </source>
</evidence>
<sequence length="146" mass="15676">MAGDIWTTCLKEVVSAWIKFVRYGFGSGLGVIGGVWVAPLAPVLLSWLEEEFAGDGISPQNQIGEVRMMEETTTMVVGGITVLSAVAHLGVIGYRVDNDREREISVDPVSGVPEKDENIVSTPFGIAISSLTTIMLTSLAYKPISF</sequence>
<dbReference type="EMBL" id="CM042046">
    <property type="protein sequence ID" value="KAI3676433.1"/>
    <property type="molecule type" value="Genomic_DNA"/>
</dbReference>
<keyword evidence="2" id="KW-1185">Reference proteome</keyword>
<name>A0ACB8XY95_9ASTR</name>
<gene>
    <name evidence="1" type="ORF">L1987_86042</name>
</gene>
<protein>
    <submittedName>
        <fullName evidence="1">Uncharacterized protein</fullName>
    </submittedName>
</protein>
<comment type="caution">
    <text evidence="1">The sequence shown here is derived from an EMBL/GenBank/DDBJ whole genome shotgun (WGS) entry which is preliminary data.</text>
</comment>
<reference evidence="1 2" key="2">
    <citation type="journal article" date="2022" name="Mol. Ecol. Resour.">
        <title>The genomes of chicory, endive, great burdock and yacon provide insights into Asteraceae paleo-polyploidization history and plant inulin production.</title>
        <authorList>
            <person name="Fan W."/>
            <person name="Wang S."/>
            <person name="Wang H."/>
            <person name="Wang A."/>
            <person name="Jiang F."/>
            <person name="Liu H."/>
            <person name="Zhao H."/>
            <person name="Xu D."/>
            <person name="Zhang Y."/>
        </authorList>
    </citation>
    <scope>NUCLEOTIDE SEQUENCE [LARGE SCALE GENOMIC DNA]</scope>
    <source>
        <strain evidence="2">cv. Yunnan</strain>
        <tissue evidence="1">Leaves</tissue>
    </source>
</reference>